<sequence length="252" mass="28362">MGAPPKLTAREAFDLNLEDAEILVDLAKTLVNNRQRKMRREKRERLGDALSLPQKYWDELECLENDRVFVTFKPGHATLREKLQEPNLRPLLRQALVAACAAIETFCADRVMERYSTAIASTPPPGGLLELSMTVGDYLAIQEKYEKRGWGLRQVVEMEIRMRASPAPAQIGQLFSLVGEKKLMTRVDKRRKVAVNESTTELDRIVARRNLIAHTGDRSGRGRATITVDEVEADLATIVSIIDALDHETKPS</sequence>
<reference evidence="1 2" key="1">
    <citation type="submission" date="2022-10" db="EMBL/GenBank/DDBJ databases">
        <authorList>
            <person name="Xie J."/>
            <person name="Shen N."/>
        </authorList>
    </citation>
    <scope>NUCLEOTIDE SEQUENCE [LARGE SCALE GENOMIC DNA]</scope>
    <source>
        <strain evidence="1 2">DSM 41681</strain>
    </source>
</reference>
<proteinExistence type="predicted"/>
<gene>
    <name evidence="1" type="ORF">OKJ48_35120</name>
</gene>
<keyword evidence="2" id="KW-1185">Reference proteome</keyword>
<evidence type="ECO:0000313" key="1">
    <source>
        <dbReference type="EMBL" id="MEB3965422.1"/>
    </source>
</evidence>
<protein>
    <submittedName>
        <fullName evidence="1">HEPN domain-containing protein</fullName>
    </submittedName>
</protein>
<organism evidence="1 2">
    <name type="scientific">Streptomyces kunmingensis</name>
    <dbReference type="NCBI Taxonomy" id="68225"/>
    <lineage>
        <taxon>Bacteria</taxon>
        <taxon>Bacillati</taxon>
        <taxon>Actinomycetota</taxon>
        <taxon>Actinomycetes</taxon>
        <taxon>Kitasatosporales</taxon>
        <taxon>Streptomycetaceae</taxon>
        <taxon>Streptomyces</taxon>
    </lineage>
</organism>
<comment type="caution">
    <text evidence="1">The sequence shown here is derived from an EMBL/GenBank/DDBJ whole genome shotgun (WGS) entry which is preliminary data.</text>
</comment>
<name>A0ABU6CL50_9ACTN</name>
<dbReference type="Proteomes" id="UP001352223">
    <property type="component" value="Unassembled WGS sequence"/>
</dbReference>
<dbReference type="RefSeq" id="WP_324773690.1">
    <property type="nucleotide sequence ID" value="NZ_BAAATS010000027.1"/>
</dbReference>
<dbReference type="EMBL" id="JAOZYB010000329">
    <property type="protein sequence ID" value="MEB3965422.1"/>
    <property type="molecule type" value="Genomic_DNA"/>
</dbReference>
<accession>A0ABU6CL50</accession>
<evidence type="ECO:0000313" key="2">
    <source>
        <dbReference type="Proteomes" id="UP001352223"/>
    </source>
</evidence>